<feature type="domain" description="Major facilitator superfamily (MFS) profile" evidence="7">
    <location>
        <begin position="21"/>
        <end position="457"/>
    </location>
</feature>
<dbReference type="Proteomes" id="UP000887566">
    <property type="component" value="Unplaced"/>
</dbReference>
<dbReference type="PANTHER" id="PTHR23503:SF8">
    <property type="entry name" value="FACILITATED GLUCOSE TRANSPORTER PROTEIN 1"/>
    <property type="match status" value="1"/>
</dbReference>
<evidence type="ECO:0000313" key="9">
    <source>
        <dbReference type="WBParaSite" id="PSAMB.scaffold2299size24056.g17347.t1"/>
    </source>
</evidence>
<dbReference type="PROSITE" id="PS50850">
    <property type="entry name" value="MFS"/>
    <property type="match status" value="1"/>
</dbReference>
<dbReference type="InterPro" id="IPR045263">
    <property type="entry name" value="GLUT"/>
</dbReference>
<feature type="transmembrane region" description="Helical" evidence="6">
    <location>
        <begin position="96"/>
        <end position="113"/>
    </location>
</feature>
<protein>
    <submittedName>
        <fullName evidence="9">Major facilitator superfamily (MFS) profile domain-containing protein</fullName>
    </submittedName>
</protein>
<dbReference type="GO" id="GO:0015149">
    <property type="term" value="F:hexose transmembrane transporter activity"/>
    <property type="evidence" value="ECO:0007669"/>
    <property type="project" value="TreeGrafter"/>
</dbReference>
<feature type="transmembrane region" description="Helical" evidence="6">
    <location>
        <begin position="14"/>
        <end position="34"/>
    </location>
</feature>
<feature type="transmembrane region" description="Helical" evidence="6">
    <location>
        <begin position="431"/>
        <end position="453"/>
    </location>
</feature>
<sequence length="462" mass="50885">METEKIRAVWTQPWFWRLWLVTTAVSMSSTFQVYHTAIINNLFDAARPMLRRHYQSNDSSIIHAWAIMTSSVLFGKFIGTIAGAKLADTLGRRTTMIIVNVLLIIGGIMNGPVELLDCFWLATIARLVIGIGSGAGIVISILMITESAPIAHRGYFGSLTNIFFGLGDLLSLLISMPYLMGTEQLWPWAMAVGCACAPACLIVTLLYPESPRYLYLTRKDRVAACRAIVVYQGEHNLAETERDLEKEQLASEGRKTTLRSLLAERPERRALLISVMLELGCQLSGIAAIMAYSTTIFEQSGAGHKAAALGTLAMGVVKFLSGFNVSPLLDRHGRIPVLIFGFNLVGTANILISLIYFIMPSSPFTFYITVLLLCINMFGYSYLNSATQVLEGELFDQRARAQGALVSKAVCWLGACVISIFFLPICISIGVGWSMLPLALTCYATSLFAKFFIPETQRNKKI</sequence>
<feature type="transmembrane region" description="Helical" evidence="6">
    <location>
        <begin position="404"/>
        <end position="425"/>
    </location>
</feature>
<keyword evidence="5 6" id="KW-0472">Membrane</keyword>
<keyword evidence="2" id="KW-0813">Transport</keyword>
<keyword evidence="3 6" id="KW-0812">Transmembrane</keyword>
<comment type="subcellular location">
    <subcellularLocation>
        <location evidence="1">Membrane</location>
        <topology evidence="1">Multi-pass membrane protein</topology>
    </subcellularLocation>
</comment>
<feature type="transmembrane region" description="Helical" evidence="6">
    <location>
        <begin position="306"/>
        <end position="325"/>
    </location>
</feature>
<dbReference type="InterPro" id="IPR020846">
    <property type="entry name" value="MFS_dom"/>
</dbReference>
<accession>A0A914VQC5</accession>
<dbReference type="Pfam" id="PF00083">
    <property type="entry name" value="Sugar_tr"/>
    <property type="match status" value="1"/>
</dbReference>
<dbReference type="InterPro" id="IPR005828">
    <property type="entry name" value="MFS_sugar_transport-like"/>
</dbReference>
<evidence type="ECO:0000313" key="8">
    <source>
        <dbReference type="Proteomes" id="UP000887566"/>
    </source>
</evidence>
<keyword evidence="8" id="KW-1185">Reference proteome</keyword>
<name>A0A914VQC5_9BILA</name>
<dbReference type="AlphaFoldDB" id="A0A914VQC5"/>
<dbReference type="PANTHER" id="PTHR23503">
    <property type="entry name" value="SOLUTE CARRIER FAMILY 2"/>
    <property type="match status" value="1"/>
</dbReference>
<evidence type="ECO:0000256" key="1">
    <source>
        <dbReference type="ARBA" id="ARBA00004141"/>
    </source>
</evidence>
<organism evidence="8 9">
    <name type="scientific">Plectus sambesii</name>
    <dbReference type="NCBI Taxonomy" id="2011161"/>
    <lineage>
        <taxon>Eukaryota</taxon>
        <taxon>Metazoa</taxon>
        <taxon>Ecdysozoa</taxon>
        <taxon>Nematoda</taxon>
        <taxon>Chromadorea</taxon>
        <taxon>Plectida</taxon>
        <taxon>Plectina</taxon>
        <taxon>Plectoidea</taxon>
        <taxon>Plectidae</taxon>
        <taxon>Plectus</taxon>
    </lineage>
</organism>
<evidence type="ECO:0000256" key="4">
    <source>
        <dbReference type="ARBA" id="ARBA00022989"/>
    </source>
</evidence>
<dbReference type="Gene3D" id="1.20.1250.20">
    <property type="entry name" value="MFS general substrate transporter like domains"/>
    <property type="match status" value="1"/>
</dbReference>
<evidence type="ECO:0000256" key="6">
    <source>
        <dbReference type="SAM" id="Phobius"/>
    </source>
</evidence>
<evidence type="ECO:0000256" key="5">
    <source>
        <dbReference type="ARBA" id="ARBA00023136"/>
    </source>
</evidence>
<feature type="transmembrane region" description="Helical" evidence="6">
    <location>
        <begin position="337"/>
        <end position="358"/>
    </location>
</feature>
<evidence type="ECO:0000256" key="3">
    <source>
        <dbReference type="ARBA" id="ARBA00022692"/>
    </source>
</evidence>
<evidence type="ECO:0000256" key="2">
    <source>
        <dbReference type="ARBA" id="ARBA00022448"/>
    </source>
</evidence>
<feature type="transmembrane region" description="Helical" evidence="6">
    <location>
        <begin position="62"/>
        <end position="84"/>
    </location>
</feature>
<dbReference type="InterPro" id="IPR036259">
    <property type="entry name" value="MFS_trans_sf"/>
</dbReference>
<feature type="transmembrane region" description="Helical" evidence="6">
    <location>
        <begin position="156"/>
        <end position="179"/>
    </location>
</feature>
<feature type="transmembrane region" description="Helical" evidence="6">
    <location>
        <begin position="270"/>
        <end position="294"/>
    </location>
</feature>
<reference evidence="9" key="1">
    <citation type="submission" date="2022-11" db="UniProtKB">
        <authorList>
            <consortium name="WormBaseParasite"/>
        </authorList>
    </citation>
    <scope>IDENTIFICATION</scope>
</reference>
<proteinExistence type="predicted"/>
<feature type="transmembrane region" description="Helical" evidence="6">
    <location>
        <begin position="119"/>
        <end position="144"/>
    </location>
</feature>
<dbReference type="GO" id="GO:0016020">
    <property type="term" value="C:membrane"/>
    <property type="evidence" value="ECO:0007669"/>
    <property type="project" value="UniProtKB-SubCell"/>
</dbReference>
<keyword evidence="4 6" id="KW-1133">Transmembrane helix</keyword>
<dbReference type="WBParaSite" id="PSAMB.scaffold2299size24056.g17347.t1">
    <property type="protein sequence ID" value="PSAMB.scaffold2299size24056.g17347.t1"/>
    <property type="gene ID" value="PSAMB.scaffold2299size24056.g17347"/>
</dbReference>
<feature type="transmembrane region" description="Helical" evidence="6">
    <location>
        <begin position="364"/>
        <end position="383"/>
    </location>
</feature>
<feature type="transmembrane region" description="Helical" evidence="6">
    <location>
        <begin position="185"/>
        <end position="208"/>
    </location>
</feature>
<dbReference type="SUPFAM" id="SSF103473">
    <property type="entry name" value="MFS general substrate transporter"/>
    <property type="match status" value="1"/>
</dbReference>
<evidence type="ECO:0000259" key="7">
    <source>
        <dbReference type="PROSITE" id="PS50850"/>
    </source>
</evidence>